<protein>
    <recommendedName>
        <fullName evidence="3">Steroid 5-alpha reductase C-terminal domain-containing protein</fullName>
    </recommendedName>
</protein>
<gene>
    <name evidence="2" type="ORF">S01H1_45460</name>
</gene>
<proteinExistence type="predicted"/>
<dbReference type="Gene3D" id="1.20.120.1630">
    <property type="match status" value="1"/>
</dbReference>
<reference evidence="2" key="1">
    <citation type="journal article" date="2014" name="Front. Microbiol.">
        <title>High frequency of phylogenetically diverse reductive dehalogenase-homologous genes in deep subseafloor sedimentary metagenomes.</title>
        <authorList>
            <person name="Kawai M."/>
            <person name="Futagami T."/>
            <person name="Toyoda A."/>
            <person name="Takaki Y."/>
            <person name="Nishi S."/>
            <person name="Hori S."/>
            <person name="Arai W."/>
            <person name="Tsubouchi T."/>
            <person name="Morono Y."/>
            <person name="Uchiyama I."/>
            <person name="Ito T."/>
            <person name="Fujiyama A."/>
            <person name="Inagaki F."/>
            <person name="Takami H."/>
        </authorList>
    </citation>
    <scope>NUCLEOTIDE SEQUENCE</scope>
    <source>
        <strain evidence="2">Expedition CK06-06</strain>
    </source>
</reference>
<comment type="caution">
    <text evidence="2">The sequence shown here is derived from an EMBL/GenBank/DDBJ whole genome shotgun (WGS) entry which is preliminary data.</text>
</comment>
<dbReference type="EMBL" id="BARS01029049">
    <property type="protein sequence ID" value="GAG00595.1"/>
    <property type="molecule type" value="Genomic_DNA"/>
</dbReference>
<keyword evidence="1" id="KW-1133">Transmembrane helix</keyword>
<organism evidence="2">
    <name type="scientific">marine sediment metagenome</name>
    <dbReference type="NCBI Taxonomy" id="412755"/>
    <lineage>
        <taxon>unclassified sequences</taxon>
        <taxon>metagenomes</taxon>
        <taxon>ecological metagenomes</taxon>
    </lineage>
</organism>
<name>X0U4W3_9ZZZZ</name>
<evidence type="ECO:0008006" key="3">
    <source>
        <dbReference type="Google" id="ProtNLM"/>
    </source>
</evidence>
<sequence length="56" mass="6843">MGWNLGSIIYIILWAYLVIDVLFSHFYVLMEEKRNIEKFGQEYEDYMNKTPRYMGI</sequence>
<keyword evidence="1" id="KW-0812">Transmembrane</keyword>
<evidence type="ECO:0000256" key="1">
    <source>
        <dbReference type="SAM" id="Phobius"/>
    </source>
</evidence>
<accession>X0U4W3</accession>
<dbReference type="AlphaFoldDB" id="X0U4W3"/>
<evidence type="ECO:0000313" key="2">
    <source>
        <dbReference type="EMBL" id="GAG00595.1"/>
    </source>
</evidence>
<feature type="transmembrane region" description="Helical" evidence="1">
    <location>
        <begin position="6"/>
        <end position="29"/>
    </location>
</feature>
<keyword evidence="1" id="KW-0472">Membrane</keyword>